<keyword evidence="1" id="KW-0732">Signal</keyword>
<sequence>MNIDRNLRLPARLLLAVPVAALAFSLAACSASRPSVDQVSDGLIKFFESQDQGDVFTDDAADCFAGYLVDSDLSNDTLNYIAQGKDQASSTEDATLTQKILQDNYDECTA</sequence>
<feature type="chain" id="PRO_5043611492" description="Lipoprotein" evidence="1">
    <location>
        <begin position="31"/>
        <end position="110"/>
    </location>
</feature>
<gene>
    <name evidence="2" type="ORF">QFZ53_003731</name>
</gene>
<accession>A0AAW8F3H6</accession>
<evidence type="ECO:0000313" key="3">
    <source>
        <dbReference type="Proteomes" id="UP001244427"/>
    </source>
</evidence>
<proteinExistence type="predicted"/>
<dbReference type="RefSeq" id="WP_292911008.1">
    <property type="nucleotide sequence ID" value="NZ_JAUSXV010000001.1"/>
</dbReference>
<name>A0AAW8F3H6_9MICO</name>
<evidence type="ECO:0000313" key="2">
    <source>
        <dbReference type="EMBL" id="MDQ0649535.1"/>
    </source>
</evidence>
<evidence type="ECO:0008006" key="4">
    <source>
        <dbReference type="Google" id="ProtNLM"/>
    </source>
</evidence>
<reference evidence="2 3" key="1">
    <citation type="submission" date="2023-07" db="EMBL/GenBank/DDBJ databases">
        <title>Comparative genomics of wheat-associated soil bacteria to identify genetic determinants of phenazine resistance.</title>
        <authorList>
            <person name="Mouncey N."/>
        </authorList>
    </citation>
    <scope>NUCLEOTIDE SEQUENCE [LARGE SCALE GENOMIC DNA]</scope>
    <source>
        <strain evidence="2 3">W4I9-1</strain>
    </source>
</reference>
<organism evidence="2 3">
    <name type="scientific">Microbacterium natoriense</name>
    <dbReference type="NCBI Taxonomy" id="284570"/>
    <lineage>
        <taxon>Bacteria</taxon>
        <taxon>Bacillati</taxon>
        <taxon>Actinomycetota</taxon>
        <taxon>Actinomycetes</taxon>
        <taxon>Micrococcales</taxon>
        <taxon>Microbacteriaceae</taxon>
        <taxon>Microbacterium</taxon>
    </lineage>
</organism>
<evidence type="ECO:0000256" key="1">
    <source>
        <dbReference type="SAM" id="SignalP"/>
    </source>
</evidence>
<comment type="caution">
    <text evidence="2">The sequence shown here is derived from an EMBL/GenBank/DDBJ whole genome shotgun (WGS) entry which is preliminary data.</text>
</comment>
<dbReference type="Proteomes" id="UP001244427">
    <property type="component" value="Unassembled WGS sequence"/>
</dbReference>
<keyword evidence="3" id="KW-1185">Reference proteome</keyword>
<dbReference type="PROSITE" id="PS51257">
    <property type="entry name" value="PROKAR_LIPOPROTEIN"/>
    <property type="match status" value="1"/>
</dbReference>
<protein>
    <recommendedName>
        <fullName evidence="4">Lipoprotein</fullName>
    </recommendedName>
</protein>
<dbReference type="EMBL" id="JAUSXV010000001">
    <property type="protein sequence ID" value="MDQ0649535.1"/>
    <property type="molecule type" value="Genomic_DNA"/>
</dbReference>
<dbReference type="AlphaFoldDB" id="A0AAW8F3H6"/>
<feature type="signal peptide" evidence="1">
    <location>
        <begin position="1"/>
        <end position="30"/>
    </location>
</feature>